<keyword evidence="2" id="KW-1185">Reference proteome</keyword>
<reference evidence="1 2" key="1">
    <citation type="journal article" date="2020" name="ISME J.">
        <title>Comparative genomics reveals insights into cyanobacterial evolution and habitat adaptation.</title>
        <authorList>
            <person name="Chen M.Y."/>
            <person name="Teng W.K."/>
            <person name="Zhao L."/>
            <person name="Hu C.X."/>
            <person name="Zhou Y.K."/>
            <person name="Han B.P."/>
            <person name="Song L.R."/>
            <person name="Shu W.S."/>
        </authorList>
    </citation>
    <scope>NUCLEOTIDE SEQUENCE [LARGE SCALE GENOMIC DNA]</scope>
    <source>
        <strain evidence="1 2">FACHB-1040</strain>
    </source>
</reference>
<protein>
    <recommendedName>
        <fullName evidence="3">PIN domain-containing protein</fullName>
    </recommendedName>
</protein>
<evidence type="ECO:0000313" key="1">
    <source>
        <dbReference type="EMBL" id="MBD2279941.1"/>
    </source>
</evidence>
<dbReference type="Proteomes" id="UP000606721">
    <property type="component" value="Unassembled WGS sequence"/>
</dbReference>
<name>A0ABR8BZX9_APHFL</name>
<evidence type="ECO:0008006" key="3">
    <source>
        <dbReference type="Google" id="ProtNLM"/>
    </source>
</evidence>
<comment type="caution">
    <text evidence="1">The sequence shown here is derived from an EMBL/GenBank/DDBJ whole genome shotgun (WGS) entry which is preliminary data.</text>
</comment>
<sequence>MELKLLRKEDALRYIAQIGQHGETFEIFLGEDICFGRDKWVNVGTITLQPGGEVSEIETQYNEFNAAKFGGFEWQLPSSEEMDQNISQALNDNQSKDTVQKAFREGLQDVLRRTLLLLPIFDADTISRIPLHKPITIVTDTSAVHQGGLDFVGRFLSPLARIKVPAIVHMEIINQVDRYFKARRESQKKGKSVPVALREHLLSQGGQRTLLRLELHSDAEIERGDLGSDPLRGIVTPSNDPEDKNLQMKEVVASFADRLIFETARRFQTQVRPDHSIALLTSDQGLARMTMAEGIDVFFFQARSFPKFDERKLTGTLFHPFSQKIYTVPLTDVLWELAVSFGCLRLHNSHTNESLELWGIPSGEYTWQPLHVKDDLLWGNFNSGTSPATIDNTSNSLSTDIESPDQTDVVSSQNIETIAKGYGFSPDQMFVLMKMLVNKGELTNQEAQDKLGLKHQDRYNLYKNFLKSGSFVEVNDSQIICTELLKSLWQSVVNEEHIKVLFYLKKIPSFEALYNHVSQGKSVNYSTLPILNKAKSTYIKLGEAACAWLNIENKIIVATNNIPDLPEFANLAVEVYKSIRSQGDTEWILTGQWLEELAIKYAIHPLLAKKLLKEAQEKNLVNVYAEGSTPDTRFQQHDLWIIKTSDGLPQLERVYLYHGDFLIPGTSAVRIKLEGVKDAS</sequence>
<dbReference type="EMBL" id="JACJQT010000047">
    <property type="protein sequence ID" value="MBD2279941.1"/>
    <property type="molecule type" value="Genomic_DNA"/>
</dbReference>
<accession>A0ABR8BZX9</accession>
<organism evidence="1 2">
    <name type="scientific">Aphanizomenon flos-aquae FACHB-1040</name>
    <dbReference type="NCBI Taxonomy" id="2692887"/>
    <lineage>
        <taxon>Bacteria</taxon>
        <taxon>Bacillati</taxon>
        <taxon>Cyanobacteriota</taxon>
        <taxon>Cyanophyceae</taxon>
        <taxon>Nostocales</taxon>
        <taxon>Aphanizomenonaceae</taxon>
        <taxon>Aphanizomenon</taxon>
    </lineage>
</organism>
<dbReference type="RefSeq" id="WP_190383676.1">
    <property type="nucleotide sequence ID" value="NZ_JACJQT010000047.1"/>
</dbReference>
<proteinExistence type="predicted"/>
<evidence type="ECO:0000313" key="2">
    <source>
        <dbReference type="Proteomes" id="UP000606721"/>
    </source>
</evidence>
<gene>
    <name evidence="1" type="ORF">H6F99_17120</name>
</gene>